<dbReference type="EMBL" id="QGNW01000048">
    <property type="protein sequence ID" value="RVX06989.1"/>
    <property type="molecule type" value="Genomic_DNA"/>
</dbReference>
<comment type="caution">
    <text evidence="2">The sequence shown here is derived from an EMBL/GenBank/DDBJ whole genome shotgun (WGS) entry which is preliminary data.</text>
</comment>
<evidence type="ECO:0000313" key="3">
    <source>
        <dbReference type="Proteomes" id="UP000288805"/>
    </source>
</evidence>
<protein>
    <submittedName>
        <fullName evidence="2">Uncharacterized protein</fullName>
    </submittedName>
</protein>
<evidence type="ECO:0000256" key="1">
    <source>
        <dbReference type="SAM" id="MobiDB-lite"/>
    </source>
</evidence>
<dbReference type="Proteomes" id="UP000288805">
    <property type="component" value="Unassembled WGS sequence"/>
</dbReference>
<proteinExistence type="predicted"/>
<evidence type="ECO:0000313" key="2">
    <source>
        <dbReference type="EMBL" id="RVX06989.1"/>
    </source>
</evidence>
<gene>
    <name evidence="2" type="ORF">CK203_030442</name>
</gene>
<name>A0A438JDG4_VITVI</name>
<reference evidence="2 3" key="1">
    <citation type="journal article" date="2018" name="PLoS Genet.">
        <title>Population sequencing reveals clonal diversity and ancestral inbreeding in the grapevine cultivar Chardonnay.</title>
        <authorList>
            <person name="Roach M.J."/>
            <person name="Johnson D.L."/>
            <person name="Bohlmann J."/>
            <person name="van Vuuren H.J."/>
            <person name="Jones S.J."/>
            <person name="Pretorius I.S."/>
            <person name="Schmidt S.A."/>
            <person name="Borneman A.R."/>
        </authorList>
    </citation>
    <scope>NUCLEOTIDE SEQUENCE [LARGE SCALE GENOMIC DNA]</scope>
    <source>
        <strain evidence="3">cv. Chardonnay</strain>
        <tissue evidence="2">Leaf</tissue>
    </source>
</reference>
<feature type="compositionally biased region" description="Basic and acidic residues" evidence="1">
    <location>
        <begin position="1"/>
        <end position="10"/>
    </location>
</feature>
<dbReference type="AlphaFoldDB" id="A0A438JDG4"/>
<accession>A0A438JDG4</accession>
<feature type="region of interest" description="Disordered" evidence="1">
    <location>
        <begin position="1"/>
        <end position="89"/>
    </location>
</feature>
<sequence length="89" mass="9800">MALSHREKTVGKRATNAGSPPGDNEIERRKRCVRIQTSSTGPPRGQRSRGQVANSRPDLESIYPGTTGAIPETCNVRPQERHTPMHQTP</sequence>
<organism evidence="2 3">
    <name type="scientific">Vitis vinifera</name>
    <name type="common">Grape</name>
    <dbReference type="NCBI Taxonomy" id="29760"/>
    <lineage>
        <taxon>Eukaryota</taxon>
        <taxon>Viridiplantae</taxon>
        <taxon>Streptophyta</taxon>
        <taxon>Embryophyta</taxon>
        <taxon>Tracheophyta</taxon>
        <taxon>Spermatophyta</taxon>
        <taxon>Magnoliopsida</taxon>
        <taxon>eudicotyledons</taxon>
        <taxon>Gunneridae</taxon>
        <taxon>Pentapetalae</taxon>
        <taxon>rosids</taxon>
        <taxon>Vitales</taxon>
        <taxon>Vitaceae</taxon>
        <taxon>Viteae</taxon>
        <taxon>Vitis</taxon>
    </lineage>
</organism>